<keyword evidence="8" id="KW-0289">Folate biosynthesis</keyword>
<dbReference type="Gene3D" id="3.20.20.20">
    <property type="entry name" value="Dihydropteroate synthase-like"/>
    <property type="match status" value="1"/>
</dbReference>
<dbReference type="Pfam" id="PF00809">
    <property type="entry name" value="Pterin_bind"/>
    <property type="match status" value="1"/>
</dbReference>
<name>A0A4U2Z690_9BACT</name>
<dbReference type="PIRSF" id="PIRSF000501">
    <property type="entry name" value="DHPS_Campy_prd"/>
    <property type="match status" value="1"/>
</dbReference>
<dbReference type="GO" id="GO:0004156">
    <property type="term" value="F:dihydropteroate synthase activity"/>
    <property type="evidence" value="ECO:0007669"/>
    <property type="project" value="UniProtKB-EC"/>
</dbReference>
<keyword evidence="11" id="KW-1185">Reference proteome</keyword>
<comment type="catalytic activity">
    <reaction evidence="1">
        <text>(7,8-dihydropterin-6-yl)methyl diphosphate + 4-aminobenzoate = 7,8-dihydropteroate + diphosphate</text>
        <dbReference type="Rhea" id="RHEA:19949"/>
        <dbReference type="ChEBI" id="CHEBI:17836"/>
        <dbReference type="ChEBI" id="CHEBI:17839"/>
        <dbReference type="ChEBI" id="CHEBI:33019"/>
        <dbReference type="ChEBI" id="CHEBI:72950"/>
        <dbReference type="EC" id="2.5.1.15"/>
    </reaction>
</comment>
<dbReference type="GO" id="GO:0046654">
    <property type="term" value="P:tetrahydrofolate biosynthetic process"/>
    <property type="evidence" value="ECO:0007669"/>
    <property type="project" value="TreeGrafter"/>
</dbReference>
<evidence type="ECO:0000313" key="11">
    <source>
        <dbReference type="Proteomes" id="UP000309561"/>
    </source>
</evidence>
<dbReference type="GO" id="GO:0046656">
    <property type="term" value="P:folic acid biosynthetic process"/>
    <property type="evidence" value="ECO:0007669"/>
    <property type="project" value="UniProtKB-KW"/>
</dbReference>
<dbReference type="EMBL" id="SZPX01000006">
    <property type="protein sequence ID" value="TKI68982.1"/>
    <property type="molecule type" value="Genomic_DNA"/>
</dbReference>
<dbReference type="SUPFAM" id="SSF51717">
    <property type="entry name" value="Dihydropteroate synthetase-like"/>
    <property type="match status" value="1"/>
</dbReference>
<comment type="cofactor">
    <cofactor evidence="2">
        <name>Mg(2+)</name>
        <dbReference type="ChEBI" id="CHEBI:18420"/>
    </cofactor>
</comment>
<feature type="domain" description="Pterin-binding" evidence="9">
    <location>
        <begin position="120"/>
        <end position="372"/>
    </location>
</feature>
<evidence type="ECO:0000256" key="6">
    <source>
        <dbReference type="ARBA" id="ARBA00022723"/>
    </source>
</evidence>
<evidence type="ECO:0000256" key="2">
    <source>
        <dbReference type="ARBA" id="ARBA00001946"/>
    </source>
</evidence>
<reference evidence="10 11" key="1">
    <citation type="submission" date="2019-04" db="EMBL/GenBank/DDBJ databases">
        <title>Sulfurimonas crateris sp. nov. a facultative anaerobic sulfur-oxidizing chemolithautotrophic bacterium isolated from a terrestrial mud vulcano.</title>
        <authorList>
            <person name="Ratnikova N.M."/>
            <person name="Slobodkin A.I."/>
            <person name="Merkel A.Y."/>
            <person name="Novikov A."/>
            <person name="Bonch-Osmolovskaya E.A."/>
            <person name="Slobodkina G.B."/>
        </authorList>
    </citation>
    <scope>NUCLEOTIDE SEQUENCE [LARGE SCALE GENOMIC DNA]</scope>
    <source>
        <strain evidence="10 11">SN118</strain>
    </source>
</reference>
<dbReference type="OrthoDB" id="9811744at2"/>
<dbReference type="PANTHER" id="PTHR20941">
    <property type="entry name" value="FOLATE SYNTHESIS PROTEINS"/>
    <property type="match status" value="1"/>
</dbReference>
<proteinExistence type="predicted"/>
<evidence type="ECO:0000256" key="5">
    <source>
        <dbReference type="ARBA" id="ARBA00022679"/>
    </source>
</evidence>
<dbReference type="NCBIfam" id="TIGR01496">
    <property type="entry name" value="DHPS"/>
    <property type="match status" value="1"/>
</dbReference>
<evidence type="ECO:0000256" key="3">
    <source>
        <dbReference type="ARBA" id="ARBA00004763"/>
    </source>
</evidence>
<comment type="pathway">
    <text evidence="3">Cofactor biosynthesis; tetrahydrofolate biosynthesis; 7,8-dihydrofolate from 2-amino-4-hydroxy-6-hydroxymethyl-7,8-dihydropteridine diphosphate and 4-aminobenzoate: step 1/2.</text>
</comment>
<keyword evidence="5 10" id="KW-0808">Transferase</keyword>
<dbReference type="PROSITE" id="PS50972">
    <property type="entry name" value="PTERIN_BINDING"/>
    <property type="match status" value="1"/>
</dbReference>
<dbReference type="Proteomes" id="UP000309561">
    <property type="component" value="Unassembled WGS sequence"/>
</dbReference>
<evidence type="ECO:0000259" key="9">
    <source>
        <dbReference type="PROSITE" id="PS50972"/>
    </source>
</evidence>
<keyword evidence="7" id="KW-0460">Magnesium</keyword>
<gene>
    <name evidence="10" type="primary">folP</name>
    <name evidence="10" type="ORF">FCU45_08450</name>
</gene>
<dbReference type="InterPro" id="IPR000489">
    <property type="entry name" value="Pterin-binding_dom"/>
</dbReference>
<evidence type="ECO:0000256" key="8">
    <source>
        <dbReference type="ARBA" id="ARBA00022909"/>
    </source>
</evidence>
<protein>
    <recommendedName>
        <fullName evidence="4">dihydropteroate synthase</fullName>
        <ecNumber evidence="4">2.5.1.15</ecNumber>
    </recommendedName>
</protein>
<sequence>MQIELLSNSIDKQRYLKELGVDSGGISILASKATYYTIYIRDLHVGAANILKQDALSVGADLAVPRGTVMAKTPYVDCILIATARELETLSKKELAQPFGLKDVAKKLQEILKIKKPKKVEIMGVINANDDSFYSESRFNGNTAVEAVERMIDEGADIIDIGGVSSAPSSLYVDKDEEFRRLKPLFDAIKKAKLYKNTKFSIDSYEPEVITCALKSGFEIVNDITGLSNDAVSKLCASNNAAAVIMHMQGTPQTMQNEPKYDNILSEIYSFFEQRVARAEFLNVKHITLDVGIGFGKTLEHNLMLIKHLGHFLTLGKPLLVGASRKSMIDKISPSSPHERLAGTLALHLEAVKNGASIIRVHDVKEHLQALKVQEALNTI</sequence>
<evidence type="ECO:0000256" key="4">
    <source>
        <dbReference type="ARBA" id="ARBA00012458"/>
    </source>
</evidence>
<accession>A0A4U2Z690</accession>
<dbReference type="InterPro" id="IPR016227">
    <property type="entry name" value="Dihydropteroate_synthase_prd"/>
</dbReference>
<dbReference type="InterPro" id="IPR011005">
    <property type="entry name" value="Dihydropteroate_synth-like_sf"/>
</dbReference>
<dbReference type="RefSeq" id="WP_137014258.1">
    <property type="nucleotide sequence ID" value="NZ_SZPX01000006.1"/>
</dbReference>
<organism evidence="10 11">
    <name type="scientific">Sulfurimonas crateris</name>
    <dbReference type="NCBI Taxonomy" id="2574727"/>
    <lineage>
        <taxon>Bacteria</taxon>
        <taxon>Pseudomonadati</taxon>
        <taxon>Campylobacterota</taxon>
        <taxon>Epsilonproteobacteria</taxon>
        <taxon>Campylobacterales</taxon>
        <taxon>Sulfurimonadaceae</taxon>
        <taxon>Sulfurimonas</taxon>
    </lineage>
</organism>
<evidence type="ECO:0000313" key="10">
    <source>
        <dbReference type="EMBL" id="TKI68982.1"/>
    </source>
</evidence>
<evidence type="ECO:0000256" key="7">
    <source>
        <dbReference type="ARBA" id="ARBA00022842"/>
    </source>
</evidence>
<comment type="caution">
    <text evidence="10">The sequence shown here is derived from an EMBL/GenBank/DDBJ whole genome shotgun (WGS) entry which is preliminary data.</text>
</comment>
<evidence type="ECO:0000256" key="1">
    <source>
        <dbReference type="ARBA" id="ARBA00000012"/>
    </source>
</evidence>
<dbReference type="EC" id="2.5.1.15" evidence="4"/>
<dbReference type="GO" id="GO:0005829">
    <property type="term" value="C:cytosol"/>
    <property type="evidence" value="ECO:0007669"/>
    <property type="project" value="TreeGrafter"/>
</dbReference>
<dbReference type="PROSITE" id="PS00793">
    <property type="entry name" value="DHPS_2"/>
    <property type="match status" value="1"/>
</dbReference>
<dbReference type="PANTHER" id="PTHR20941:SF1">
    <property type="entry name" value="FOLIC ACID SYNTHESIS PROTEIN FOL1"/>
    <property type="match status" value="1"/>
</dbReference>
<keyword evidence="6" id="KW-0479">Metal-binding</keyword>
<dbReference type="InterPro" id="IPR006390">
    <property type="entry name" value="DHP_synth_dom"/>
</dbReference>
<dbReference type="AlphaFoldDB" id="A0A4U2Z690"/>
<dbReference type="InterPro" id="IPR045031">
    <property type="entry name" value="DHP_synth-like"/>
</dbReference>
<dbReference type="GO" id="GO:0046872">
    <property type="term" value="F:metal ion binding"/>
    <property type="evidence" value="ECO:0007669"/>
    <property type="project" value="UniProtKB-KW"/>
</dbReference>
<dbReference type="CDD" id="cd00739">
    <property type="entry name" value="DHPS"/>
    <property type="match status" value="1"/>
</dbReference>